<dbReference type="PRINTS" id="PR00038">
    <property type="entry name" value="HTHLUXR"/>
</dbReference>
<feature type="domain" description="HTH luxR-type" evidence="4">
    <location>
        <begin position="251"/>
        <end position="316"/>
    </location>
</feature>
<evidence type="ECO:0000313" key="5">
    <source>
        <dbReference type="EMBL" id="ABV35480.1"/>
    </source>
</evidence>
<organism evidence="5 6">
    <name type="scientific">Shewanella sediminis (strain HAW-EB3)</name>
    <dbReference type="NCBI Taxonomy" id="425104"/>
    <lineage>
        <taxon>Bacteria</taxon>
        <taxon>Pseudomonadati</taxon>
        <taxon>Pseudomonadota</taxon>
        <taxon>Gammaproteobacteria</taxon>
        <taxon>Alteromonadales</taxon>
        <taxon>Shewanellaceae</taxon>
        <taxon>Shewanella</taxon>
    </lineage>
</organism>
<dbReference type="CDD" id="cd06170">
    <property type="entry name" value="LuxR_C_like"/>
    <property type="match status" value="1"/>
</dbReference>
<dbReference type="GO" id="GO:0003677">
    <property type="term" value="F:DNA binding"/>
    <property type="evidence" value="ECO:0007669"/>
    <property type="project" value="UniProtKB-KW"/>
</dbReference>
<protein>
    <submittedName>
        <fullName evidence="5">Response regulator containing a CheY-like protein receiver domain and an HTH DNA-binding domain-like protein</fullName>
    </submittedName>
</protein>
<keyword evidence="6" id="KW-1185">Reference proteome</keyword>
<dbReference type="OrthoDB" id="7053960at2"/>
<dbReference type="eggNOG" id="COG2197">
    <property type="taxonomic scope" value="Bacteria"/>
</dbReference>
<proteinExistence type="predicted"/>
<keyword evidence="2 5" id="KW-0238">DNA-binding</keyword>
<sequence>MKKVSPDKFISRLYRESSRVSLEDFPVWALSFLRQVINFDGAIWGTGHVSTKAFHTQTAIDISSDIFDQLKANLAINPIFETLFSTQGGAVDMRDVLPDEEFYDSALYHNCFKPFGIERILSSLHIDERSGIFTLLTLYRYNREEGFTADEKNIQNRLLYHLLSAASHRQLLALNEQEKDLSDHCCAICDCEGIYHSVDSSFLDTLESHLQTPTQQKFPFPIATQDNRFTEGELQFNQTRMGDLYRISLRIKNQLDELTTREKQIVAGVCKGGTFKQIARDLELSPSTVSNHLYRIYMKLGIHTRSELILIANNCEFSQYD</sequence>
<name>A8FRK7_SHESH</name>
<dbReference type="STRING" id="425104.Ssed_0869"/>
<evidence type="ECO:0000313" key="6">
    <source>
        <dbReference type="Proteomes" id="UP000002015"/>
    </source>
</evidence>
<reference evidence="5 6" key="1">
    <citation type="submission" date="2007-08" db="EMBL/GenBank/DDBJ databases">
        <title>Complete sequence of Shewanella sediminis HAW-EB3.</title>
        <authorList>
            <consortium name="US DOE Joint Genome Institute"/>
            <person name="Copeland A."/>
            <person name="Lucas S."/>
            <person name="Lapidus A."/>
            <person name="Barry K."/>
            <person name="Glavina del Rio T."/>
            <person name="Dalin E."/>
            <person name="Tice H."/>
            <person name="Pitluck S."/>
            <person name="Chertkov O."/>
            <person name="Brettin T."/>
            <person name="Bruce D."/>
            <person name="Detter J.C."/>
            <person name="Han C."/>
            <person name="Schmutz J."/>
            <person name="Larimer F."/>
            <person name="Land M."/>
            <person name="Hauser L."/>
            <person name="Kyrpides N."/>
            <person name="Kim E."/>
            <person name="Zhao J.-S."/>
            <person name="Richardson P."/>
        </authorList>
    </citation>
    <scope>NUCLEOTIDE SEQUENCE [LARGE SCALE GENOMIC DNA]</scope>
    <source>
        <strain evidence="5 6">HAW-EB3</strain>
    </source>
</reference>
<dbReference type="SUPFAM" id="SSF46894">
    <property type="entry name" value="C-terminal effector domain of the bipartite response regulators"/>
    <property type="match status" value="1"/>
</dbReference>
<evidence type="ECO:0000256" key="2">
    <source>
        <dbReference type="ARBA" id="ARBA00023125"/>
    </source>
</evidence>
<evidence type="ECO:0000256" key="1">
    <source>
        <dbReference type="ARBA" id="ARBA00023015"/>
    </source>
</evidence>
<dbReference type="PANTHER" id="PTHR44688:SF16">
    <property type="entry name" value="DNA-BINDING TRANSCRIPTIONAL ACTIVATOR DEVR_DOSR"/>
    <property type="match status" value="1"/>
</dbReference>
<dbReference type="Gene3D" id="1.10.10.10">
    <property type="entry name" value="Winged helix-like DNA-binding domain superfamily/Winged helix DNA-binding domain"/>
    <property type="match status" value="1"/>
</dbReference>
<dbReference type="KEGG" id="sse:Ssed_0869"/>
<keyword evidence="1" id="KW-0805">Transcription regulation</keyword>
<dbReference type="PANTHER" id="PTHR44688">
    <property type="entry name" value="DNA-BINDING TRANSCRIPTIONAL ACTIVATOR DEVR_DOSR"/>
    <property type="match status" value="1"/>
</dbReference>
<dbReference type="Pfam" id="PF00196">
    <property type="entry name" value="GerE"/>
    <property type="match status" value="1"/>
</dbReference>
<dbReference type="InterPro" id="IPR016032">
    <property type="entry name" value="Sig_transdc_resp-reg_C-effctor"/>
</dbReference>
<dbReference type="GO" id="GO:0006355">
    <property type="term" value="P:regulation of DNA-templated transcription"/>
    <property type="evidence" value="ECO:0007669"/>
    <property type="project" value="InterPro"/>
</dbReference>
<dbReference type="AlphaFoldDB" id="A8FRK7"/>
<evidence type="ECO:0000259" key="4">
    <source>
        <dbReference type="PROSITE" id="PS50043"/>
    </source>
</evidence>
<dbReference type="EMBL" id="CP000821">
    <property type="protein sequence ID" value="ABV35480.1"/>
    <property type="molecule type" value="Genomic_DNA"/>
</dbReference>
<accession>A8FRK7</accession>
<dbReference type="InterPro" id="IPR036388">
    <property type="entry name" value="WH-like_DNA-bd_sf"/>
</dbReference>
<keyword evidence="3" id="KW-0804">Transcription</keyword>
<dbReference type="HOGENOM" id="CLU_046971_0_0_6"/>
<dbReference type="PROSITE" id="PS50043">
    <property type="entry name" value="HTH_LUXR_2"/>
    <property type="match status" value="1"/>
</dbReference>
<dbReference type="InterPro" id="IPR000792">
    <property type="entry name" value="Tscrpt_reg_LuxR_C"/>
</dbReference>
<dbReference type="RefSeq" id="WP_012141216.1">
    <property type="nucleotide sequence ID" value="NC_009831.1"/>
</dbReference>
<gene>
    <name evidence="5" type="ordered locus">Ssed_0869</name>
</gene>
<evidence type="ECO:0000256" key="3">
    <source>
        <dbReference type="ARBA" id="ARBA00023163"/>
    </source>
</evidence>
<dbReference type="SMART" id="SM00421">
    <property type="entry name" value="HTH_LUXR"/>
    <property type="match status" value="1"/>
</dbReference>
<dbReference type="Proteomes" id="UP000002015">
    <property type="component" value="Chromosome"/>
</dbReference>